<dbReference type="KEGG" id="mah:MEALZ_0620"/>
<proteinExistence type="predicted"/>
<keyword evidence="2" id="KW-1185">Reference proteome</keyword>
<evidence type="ECO:0000313" key="1">
    <source>
        <dbReference type="EMBL" id="CCE22315.1"/>
    </source>
</evidence>
<evidence type="ECO:0000313" key="2">
    <source>
        <dbReference type="Proteomes" id="UP000008315"/>
    </source>
</evidence>
<sequence length="132" mass="14857">MSWNLIELESLLNESGDYQVAREESCLRITNGDGLDAYLAVSGEQILVESVLFAKKEIKDCALLNEDILRTHQIFPLTAIAITHIDDEDYYMAFGALSSQSKEESIIIEVDTLFQNVRAFLDAYQNHLINGV</sequence>
<dbReference type="InterPro" id="IPR019231">
    <property type="entry name" value="DUF2170"/>
</dbReference>
<dbReference type="STRING" id="1091494.MEALZ_0620"/>
<organism evidence="1 2">
    <name type="scientific">Methylotuvimicrobium alcaliphilum (strain DSM 19304 / NCIMB 14124 / VKM B-2133 / 20Z)</name>
    <name type="common">Methylomicrobium alcaliphilum</name>
    <dbReference type="NCBI Taxonomy" id="1091494"/>
    <lineage>
        <taxon>Bacteria</taxon>
        <taxon>Pseudomonadati</taxon>
        <taxon>Pseudomonadota</taxon>
        <taxon>Gammaproteobacteria</taxon>
        <taxon>Methylococcales</taxon>
        <taxon>Methylococcaceae</taxon>
        <taxon>Methylotuvimicrobium</taxon>
    </lineage>
</organism>
<name>G4T0N5_META2</name>
<dbReference type="Proteomes" id="UP000008315">
    <property type="component" value="Chromosome"/>
</dbReference>
<accession>G4T0N5</accession>
<evidence type="ECO:0008006" key="3">
    <source>
        <dbReference type="Google" id="ProtNLM"/>
    </source>
</evidence>
<dbReference type="EMBL" id="FO082060">
    <property type="protein sequence ID" value="CCE22315.1"/>
    <property type="molecule type" value="Genomic_DNA"/>
</dbReference>
<reference evidence="2" key="1">
    <citation type="journal article" date="2012" name="J. Bacteriol.">
        <title>Genome sequence of the haloalkaliphilic methanotrophic bacterium Methylomicrobium alcaliphilum 20Z.</title>
        <authorList>
            <person name="Vuilleumier S."/>
            <person name="Khmelenina V.N."/>
            <person name="Bringel F."/>
            <person name="Reshetnikov A.S."/>
            <person name="Lajus A."/>
            <person name="Mangenot S."/>
            <person name="Rouy Z."/>
            <person name="Op den Camp H.J."/>
            <person name="Jetten M.S."/>
            <person name="Dispirito A.A."/>
            <person name="Dunfield P."/>
            <person name="Klotz M.G."/>
            <person name="Semrau J.D."/>
            <person name="Stein L.Y."/>
            <person name="Barbe V."/>
            <person name="Medigue C."/>
            <person name="Trotsenko Y.A."/>
            <person name="Kalyuzhnaya M.G."/>
        </authorList>
    </citation>
    <scope>NUCLEOTIDE SEQUENCE [LARGE SCALE GENOMIC DNA]</scope>
    <source>
        <strain evidence="2">DSM 19304 / NCIMB 14124 / VKM B-2133 / 20Z</strain>
    </source>
</reference>
<dbReference type="RefSeq" id="WP_014147121.1">
    <property type="nucleotide sequence ID" value="NC_016112.1"/>
</dbReference>
<protein>
    <recommendedName>
        <fullName evidence="3">Cytoplasmic protein</fullName>
    </recommendedName>
</protein>
<dbReference type="PATRIC" id="fig|271065.3.peg.632"/>
<dbReference type="HOGENOM" id="CLU_110701_1_1_6"/>
<dbReference type="Pfam" id="PF09938">
    <property type="entry name" value="DUF2170"/>
    <property type="match status" value="1"/>
</dbReference>
<gene>
    <name evidence="1" type="ordered locus">MEALZ_0620</name>
</gene>
<dbReference type="AlphaFoldDB" id="G4T0N5"/>